<dbReference type="SUPFAM" id="SSF53850">
    <property type="entry name" value="Periplasmic binding protein-like II"/>
    <property type="match status" value="1"/>
</dbReference>
<dbReference type="RefSeq" id="WP_307274745.1">
    <property type="nucleotide sequence ID" value="NZ_JAUSVX010000006.1"/>
</dbReference>
<dbReference type="PANTHER" id="PTHR30632:SF0">
    <property type="entry name" value="SULFATE-BINDING PROTEIN"/>
    <property type="match status" value="1"/>
</dbReference>
<dbReference type="Gene3D" id="3.40.190.10">
    <property type="entry name" value="Periplasmic binding protein-like II"/>
    <property type="match status" value="2"/>
</dbReference>
<name>A0ABU0J8N9_9HYPH</name>
<proteinExistence type="predicted"/>
<sequence>MTRLLAGLLLLVFTAQARAEDVVLYGAGSLTDALTAIAADYGARTGVHVSTAFGPSGLMRDKIEAGDKVDLFASADIGHALKLRRDGRAAAVVMFTRNRLCAFATPEAGLTAANFAERLADPAVKLGTSTPKADPGGDYTWAMFRLIDKARPGAFATLDAKAQRIVGGSAAPDPANPNPIAAAFAKGTINVMMGYCSGAEQRRKDTPGIAAIPVPDAYATGPEYGLAITALDRPAAVGLALAILSPEGQATLARFGFAAIGLPAQP</sequence>
<gene>
    <name evidence="2" type="ORF">QO011_003648</name>
</gene>
<feature type="signal peptide" evidence="1">
    <location>
        <begin position="1"/>
        <end position="19"/>
    </location>
</feature>
<dbReference type="PANTHER" id="PTHR30632">
    <property type="entry name" value="MOLYBDATE-BINDING PERIPLASMIC PROTEIN"/>
    <property type="match status" value="1"/>
</dbReference>
<dbReference type="Proteomes" id="UP001242480">
    <property type="component" value="Unassembled WGS sequence"/>
</dbReference>
<dbReference type="InterPro" id="IPR050682">
    <property type="entry name" value="ModA/WtpA"/>
</dbReference>
<keyword evidence="1" id="KW-0732">Signal</keyword>
<comment type="caution">
    <text evidence="2">The sequence shown here is derived from an EMBL/GenBank/DDBJ whole genome shotgun (WGS) entry which is preliminary data.</text>
</comment>
<dbReference type="EMBL" id="JAUSVX010000006">
    <property type="protein sequence ID" value="MDQ0470629.1"/>
    <property type="molecule type" value="Genomic_DNA"/>
</dbReference>
<evidence type="ECO:0000256" key="1">
    <source>
        <dbReference type="SAM" id="SignalP"/>
    </source>
</evidence>
<evidence type="ECO:0000313" key="3">
    <source>
        <dbReference type="Proteomes" id="UP001242480"/>
    </source>
</evidence>
<accession>A0ABU0J8N9</accession>
<protein>
    <submittedName>
        <fullName evidence="2">ABC-type molybdate transport system substrate-binding protein</fullName>
    </submittedName>
</protein>
<keyword evidence="3" id="KW-1185">Reference proteome</keyword>
<evidence type="ECO:0000313" key="2">
    <source>
        <dbReference type="EMBL" id="MDQ0470629.1"/>
    </source>
</evidence>
<reference evidence="2 3" key="1">
    <citation type="submission" date="2023-07" db="EMBL/GenBank/DDBJ databases">
        <title>Genomic Encyclopedia of Type Strains, Phase IV (KMG-IV): sequencing the most valuable type-strain genomes for metagenomic binning, comparative biology and taxonomic classification.</title>
        <authorList>
            <person name="Goeker M."/>
        </authorList>
    </citation>
    <scope>NUCLEOTIDE SEQUENCE [LARGE SCALE GENOMIC DNA]</scope>
    <source>
        <strain evidence="2 3">DSM 19619</strain>
    </source>
</reference>
<dbReference type="Pfam" id="PF13531">
    <property type="entry name" value="SBP_bac_11"/>
    <property type="match status" value="1"/>
</dbReference>
<feature type="chain" id="PRO_5045999224" evidence="1">
    <location>
        <begin position="20"/>
        <end position="266"/>
    </location>
</feature>
<organism evidence="2 3">
    <name type="scientific">Labrys wisconsinensis</name>
    <dbReference type="NCBI Taxonomy" id="425677"/>
    <lineage>
        <taxon>Bacteria</taxon>
        <taxon>Pseudomonadati</taxon>
        <taxon>Pseudomonadota</taxon>
        <taxon>Alphaproteobacteria</taxon>
        <taxon>Hyphomicrobiales</taxon>
        <taxon>Xanthobacteraceae</taxon>
        <taxon>Labrys</taxon>
    </lineage>
</organism>